<gene>
    <name evidence="1" type="ORF">S06H3_43757</name>
</gene>
<dbReference type="GO" id="GO:0016747">
    <property type="term" value="F:acyltransferase activity, transferring groups other than amino-acyl groups"/>
    <property type="evidence" value="ECO:0007669"/>
    <property type="project" value="InterPro"/>
</dbReference>
<comment type="caution">
    <text evidence="1">The sequence shown here is derived from an EMBL/GenBank/DDBJ whole genome shotgun (WGS) entry which is preliminary data.</text>
</comment>
<dbReference type="Pfam" id="PF02504">
    <property type="entry name" value="FA_synthesis"/>
    <property type="match status" value="1"/>
</dbReference>
<dbReference type="AlphaFoldDB" id="X1P5K3"/>
<evidence type="ECO:0008006" key="2">
    <source>
        <dbReference type="Google" id="ProtNLM"/>
    </source>
</evidence>
<sequence>MRIAVDAMGAERGIGIVVEGAIRAIQEAPQIEIILVGDKDKIEEEIK</sequence>
<dbReference type="SUPFAM" id="SSF53659">
    <property type="entry name" value="Isocitrate/Isopropylmalate dehydrogenase-like"/>
    <property type="match status" value="1"/>
</dbReference>
<dbReference type="Gene3D" id="3.40.718.10">
    <property type="entry name" value="Isopropylmalate Dehydrogenase"/>
    <property type="match status" value="1"/>
</dbReference>
<feature type="non-terminal residue" evidence="1">
    <location>
        <position position="47"/>
    </location>
</feature>
<evidence type="ECO:0000313" key="1">
    <source>
        <dbReference type="EMBL" id="GAI34315.1"/>
    </source>
</evidence>
<proteinExistence type="predicted"/>
<organism evidence="1">
    <name type="scientific">marine sediment metagenome</name>
    <dbReference type="NCBI Taxonomy" id="412755"/>
    <lineage>
        <taxon>unclassified sequences</taxon>
        <taxon>metagenomes</taxon>
        <taxon>ecological metagenomes</taxon>
    </lineage>
</organism>
<accession>X1P5K3</accession>
<protein>
    <recommendedName>
        <fullName evidence="2">Phosphate acyltransferase</fullName>
    </recommendedName>
</protein>
<dbReference type="EMBL" id="BARV01027162">
    <property type="protein sequence ID" value="GAI34315.1"/>
    <property type="molecule type" value="Genomic_DNA"/>
</dbReference>
<dbReference type="GO" id="GO:0006633">
    <property type="term" value="P:fatty acid biosynthetic process"/>
    <property type="evidence" value="ECO:0007669"/>
    <property type="project" value="InterPro"/>
</dbReference>
<reference evidence="1" key="1">
    <citation type="journal article" date="2014" name="Front. Microbiol.">
        <title>High frequency of phylogenetically diverse reductive dehalogenase-homologous genes in deep subseafloor sedimentary metagenomes.</title>
        <authorList>
            <person name="Kawai M."/>
            <person name="Futagami T."/>
            <person name="Toyoda A."/>
            <person name="Takaki Y."/>
            <person name="Nishi S."/>
            <person name="Hori S."/>
            <person name="Arai W."/>
            <person name="Tsubouchi T."/>
            <person name="Morono Y."/>
            <person name="Uchiyama I."/>
            <person name="Ito T."/>
            <person name="Fujiyama A."/>
            <person name="Inagaki F."/>
            <person name="Takami H."/>
        </authorList>
    </citation>
    <scope>NUCLEOTIDE SEQUENCE</scope>
    <source>
        <strain evidence="1">Expedition CK06-06</strain>
    </source>
</reference>
<dbReference type="InterPro" id="IPR003664">
    <property type="entry name" value="FA_synthesis"/>
</dbReference>
<name>X1P5K3_9ZZZZ</name>